<sequence>MLEIYYRFQDFSKRNSSERQILIGALEDQVSHFTGKLTDVVRSKKLFSFGSNIIIYHHGKEKKVRHGFPFAETVTIDMESVAVQYSHDSGIYLIDGSVDGLNPGFKFKQMLRVRFFRNEKSYRPIGFNNEIVENIIGILREIPPDTQSNLTSGPLPG</sequence>
<comment type="caution">
    <text evidence="1">The sequence shown here is derived from an EMBL/GenBank/DDBJ whole genome shotgun (WGS) entry which is preliminary data.</text>
</comment>
<dbReference type="AlphaFoldDB" id="A0A0G1DCY6"/>
<name>A0A0G1DCY6_9BACT</name>
<proteinExistence type="predicted"/>
<gene>
    <name evidence="1" type="ORF">UV73_C0017G0011</name>
</gene>
<reference evidence="1 2" key="1">
    <citation type="journal article" date="2015" name="Nature">
        <title>rRNA introns, odd ribosomes, and small enigmatic genomes across a large radiation of phyla.</title>
        <authorList>
            <person name="Brown C.T."/>
            <person name="Hug L.A."/>
            <person name="Thomas B.C."/>
            <person name="Sharon I."/>
            <person name="Castelle C.J."/>
            <person name="Singh A."/>
            <person name="Wilkins M.J."/>
            <person name="Williams K.H."/>
            <person name="Banfield J.F."/>
        </authorList>
    </citation>
    <scope>NUCLEOTIDE SEQUENCE [LARGE SCALE GENOMIC DNA]</scope>
</reference>
<evidence type="ECO:0000313" key="1">
    <source>
        <dbReference type="EMBL" id="KKS95497.1"/>
    </source>
</evidence>
<accession>A0A0G1DCY6</accession>
<dbReference type="EMBL" id="LCFP01000017">
    <property type="protein sequence ID" value="KKS95497.1"/>
    <property type="molecule type" value="Genomic_DNA"/>
</dbReference>
<protein>
    <submittedName>
        <fullName evidence="1">Uncharacterized protein</fullName>
    </submittedName>
</protein>
<evidence type="ECO:0000313" key="2">
    <source>
        <dbReference type="Proteomes" id="UP000034894"/>
    </source>
</evidence>
<dbReference type="STRING" id="1618443.UV73_C0017G0011"/>
<dbReference type="Proteomes" id="UP000034894">
    <property type="component" value="Unassembled WGS sequence"/>
</dbReference>
<organism evidence="1 2">
    <name type="scientific">Candidatus Gottesmanbacteria bacterium GW2011_GWA2_43_14</name>
    <dbReference type="NCBI Taxonomy" id="1618443"/>
    <lineage>
        <taxon>Bacteria</taxon>
        <taxon>Candidatus Gottesmaniibacteriota</taxon>
    </lineage>
</organism>